<evidence type="ECO:0000256" key="1">
    <source>
        <dbReference type="SAM" id="MobiDB-lite"/>
    </source>
</evidence>
<accession>A0A3M2SNF8</accession>
<dbReference type="Proteomes" id="UP000277212">
    <property type="component" value="Unassembled WGS sequence"/>
</dbReference>
<feature type="signal peptide" evidence="2">
    <location>
        <begin position="1"/>
        <end position="17"/>
    </location>
</feature>
<comment type="caution">
    <text evidence="3">The sequence shown here is derived from an EMBL/GenBank/DDBJ whole genome shotgun (WGS) entry which is preliminary data.</text>
</comment>
<gene>
    <name evidence="3" type="ORF">CDV36_001152</name>
</gene>
<dbReference type="GO" id="GO:0006508">
    <property type="term" value="P:proteolysis"/>
    <property type="evidence" value="ECO:0007669"/>
    <property type="project" value="InterPro"/>
</dbReference>
<feature type="region of interest" description="Disordered" evidence="1">
    <location>
        <begin position="28"/>
        <end position="61"/>
    </location>
</feature>
<evidence type="ECO:0000313" key="4">
    <source>
        <dbReference type="Proteomes" id="UP000277212"/>
    </source>
</evidence>
<dbReference type="EMBL" id="NKUJ01000011">
    <property type="protein sequence ID" value="RMJ19101.1"/>
    <property type="molecule type" value="Genomic_DNA"/>
</dbReference>
<feature type="chain" id="PRO_5018115506" description="Peptidase M6-like domain-containing protein" evidence="2">
    <location>
        <begin position="18"/>
        <end position="431"/>
    </location>
</feature>
<keyword evidence="4" id="KW-1185">Reference proteome</keyword>
<dbReference type="GO" id="GO:0008233">
    <property type="term" value="F:peptidase activity"/>
    <property type="evidence" value="ECO:0007669"/>
    <property type="project" value="InterPro"/>
</dbReference>
<proteinExistence type="predicted"/>
<protein>
    <recommendedName>
        <fullName evidence="5">Peptidase M6-like domain-containing protein</fullName>
    </recommendedName>
</protein>
<feature type="compositionally biased region" description="Polar residues" evidence="1">
    <location>
        <begin position="28"/>
        <end position="53"/>
    </location>
</feature>
<name>A0A3M2SNF8_9HYPO</name>
<sequence>MLSKAYLLSLLLPAAASNRVCQLSANNQTQPTNQTLPSDPNAPTNGTGSTNGTIPEDDTPWVPTCKLPRNSLGWLSVGHGFMGDCVQSKGTIQGRMIFVDFSDAEALEGESPQDAYDLLVPDANKWFQEISHGQLDLNITADTSKFYRMPNSAESYGWDSGLSNQQHYAYVENALDAYMNNGENPPPPLTDILYVVPTRNAAWLSRSLASSFGAFTSNGTFVSKRAITFGVDPYNSWGYKALNHETGHSMCLPDLYPLDLNFPTGEYVGGYSVMGNVGGIAPDFFAWDKWRLGWLADEDIDCILEHGTTRHTLAPLETQGGTKAVVVAANKTSALVAEARTAKGADEKICAPGVLLYTIDTTRSTGEGPIRVLDATPGSDSCGSEVSGWEPKNDATLSLSGTKSYEVSGWGIKVSLIDDKDGEFEIEVEYL</sequence>
<dbReference type="PANTHER" id="PTHR41775:SF1">
    <property type="entry name" value="PEPTIDASE M6-LIKE DOMAIN-CONTAINING PROTEIN"/>
    <property type="match status" value="1"/>
</dbReference>
<dbReference type="InterPro" id="IPR008757">
    <property type="entry name" value="Peptidase_M6-like_domain"/>
</dbReference>
<organism evidence="3 4">
    <name type="scientific">Fusarium kuroshium</name>
    <dbReference type="NCBI Taxonomy" id="2010991"/>
    <lineage>
        <taxon>Eukaryota</taxon>
        <taxon>Fungi</taxon>
        <taxon>Dikarya</taxon>
        <taxon>Ascomycota</taxon>
        <taxon>Pezizomycotina</taxon>
        <taxon>Sordariomycetes</taxon>
        <taxon>Hypocreomycetidae</taxon>
        <taxon>Hypocreales</taxon>
        <taxon>Nectriaceae</taxon>
        <taxon>Fusarium</taxon>
        <taxon>Fusarium solani species complex</taxon>
    </lineage>
</organism>
<dbReference type="OrthoDB" id="3941110at2759"/>
<dbReference type="PANTHER" id="PTHR41775">
    <property type="entry name" value="SECRETED PROTEIN-RELATED"/>
    <property type="match status" value="1"/>
</dbReference>
<evidence type="ECO:0008006" key="5">
    <source>
        <dbReference type="Google" id="ProtNLM"/>
    </source>
</evidence>
<evidence type="ECO:0000313" key="3">
    <source>
        <dbReference type="EMBL" id="RMJ19101.1"/>
    </source>
</evidence>
<dbReference type="NCBIfam" id="TIGR03296">
    <property type="entry name" value="M6dom_TIGR03296"/>
    <property type="match status" value="1"/>
</dbReference>
<dbReference type="AlphaFoldDB" id="A0A3M2SNF8"/>
<reference evidence="3 4" key="1">
    <citation type="submission" date="2017-06" db="EMBL/GenBank/DDBJ databases">
        <title>Comparative genomic analysis of Ambrosia Fusariam Clade fungi.</title>
        <authorList>
            <person name="Stajich J.E."/>
            <person name="Carrillo J."/>
            <person name="Kijimoto T."/>
            <person name="Eskalen A."/>
            <person name="O'Donnell K."/>
            <person name="Kasson M."/>
        </authorList>
    </citation>
    <scope>NUCLEOTIDE SEQUENCE [LARGE SCALE GENOMIC DNA]</scope>
    <source>
        <strain evidence="3">UCR3666</strain>
    </source>
</reference>
<evidence type="ECO:0000256" key="2">
    <source>
        <dbReference type="SAM" id="SignalP"/>
    </source>
</evidence>
<keyword evidence="2" id="KW-0732">Signal</keyword>